<dbReference type="InParanoid" id="A0A1X7TLD9"/>
<dbReference type="EnsemblMetazoa" id="Aqu2.1.15635_001">
    <property type="protein sequence ID" value="Aqu2.1.15635_001"/>
    <property type="gene ID" value="Aqu2.1.15635"/>
</dbReference>
<reference evidence="2" key="1">
    <citation type="submission" date="2017-05" db="UniProtKB">
        <authorList>
            <consortium name="EnsemblMetazoa"/>
        </authorList>
    </citation>
    <scope>IDENTIFICATION</scope>
</reference>
<feature type="region of interest" description="Disordered" evidence="1">
    <location>
        <begin position="1"/>
        <end position="20"/>
    </location>
</feature>
<organism evidence="2">
    <name type="scientific">Amphimedon queenslandica</name>
    <name type="common">Sponge</name>
    <dbReference type="NCBI Taxonomy" id="400682"/>
    <lineage>
        <taxon>Eukaryota</taxon>
        <taxon>Metazoa</taxon>
        <taxon>Porifera</taxon>
        <taxon>Demospongiae</taxon>
        <taxon>Heteroscleromorpha</taxon>
        <taxon>Haplosclerida</taxon>
        <taxon>Niphatidae</taxon>
        <taxon>Amphimedon</taxon>
    </lineage>
</organism>
<evidence type="ECO:0000313" key="2">
    <source>
        <dbReference type="EnsemblMetazoa" id="Aqu2.1.15635_001"/>
    </source>
</evidence>
<accession>A0A1X7TLD9</accession>
<proteinExistence type="predicted"/>
<dbReference type="AlphaFoldDB" id="A0A1X7TLD9"/>
<evidence type="ECO:0000256" key="1">
    <source>
        <dbReference type="SAM" id="MobiDB-lite"/>
    </source>
</evidence>
<protein>
    <submittedName>
        <fullName evidence="2">Uncharacterized protein</fullName>
    </submittedName>
</protein>
<feature type="compositionally biased region" description="Basic residues" evidence="1">
    <location>
        <begin position="1"/>
        <end position="18"/>
    </location>
</feature>
<sequence>MPKTRGRGHGKGQARSPRHNVTIVSVAIANRLSDGAAVAVSDSDPSSQNYSVFLDIILKDVCRQLDNVSTPLPVPFSGLAATPICSHTTRNPL</sequence>
<name>A0A1X7TLD9_AMPQE</name>